<reference evidence="1 2" key="1">
    <citation type="submission" date="2017-10" db="EMBL/GenBank/DDBJ databases">
        <title>Resolving the taxonomy of Roseburia spp., Eubacterium rectale and Agathobacter spp. through phylogenomic analysis.</title>
        <authorList>
            <person name="Sheridan P.O."/>
            <person name="Walker A.W."/>
            <person name="Duncan S.H."/>
            <person name="Scott K.P."/>
            <person name="Toole P.W.O."/>
            <person name="Luis P."/>
            <person name="Flint H.J."/>
        </authorList>
    </citation>
    <scope>NUCLEOTIDE SEQUENCE [LARGE SCALE GENOMIC DNA]</scope>
    <source>
        <strain evidence="1 2">JK626</strain>
    </source>
</reference>
<gene>
    <name evidence="1" type="ORF">CSX01_05740</name>
</gene>
<evidence type="ECO:0000313" key="1">
    <source>
        <dbReference type="EMBL" id="PHU34839.1"/>
    </source>
</evidence>
<dbReference type="RefSeq" id="WP_090150593.1">
    <property type="nucleotide sequence ID" value="NZ_PDYF01000011.1"/>
</dbReference>
<proteinExistence type="predicted"/>
<dbReference type="AlphaFoldDB" id="A0A2G3DUY9"/>
<sequence>MSIIEKTLNEKLEDINKHLEMVDVMLGECREIPDYKVRVTSGNGCSQYYYRNDANEYIYIPSAKRDFAKRLIQKDYYNRVKEELTQQKRLLERFISGYKVDALENVYRKSCKGRKNLLKPIELTDEEYIEKWMEKHQGMQNPYNANMSIKTKRGEYVRSKSEKILADLFYENGIPYQYEPAFRLINGKLVYPDFVLLNVRERKTYYWEHYGLASDESYSNKNIDKLCLYENSGLRIGDNLIISLEAEGIPLDISLIQEKITNILL</sequence>
<dbReference type="Proteomes" id="UP000225889">
    <property type="component" value="Unassembled WGS sequence"/>
</dbReference>
<reference evidence="1 2" key="2">
    <citation type="submission" date="2017-10" db="EMBL/GenBank/DDBJ databases">
        <authorList>
            <person name="Banno H."/>
            <person name="Chua N.-H."/>
        </authorList>
    </citation>
    <scope>NUCLEOTIDE SEQUENCE [LARGE SCALE GENOMIC DNA]</scope>
    <source>
        <strain evidence="1 2">JK626</strain>
    </source>
</reference>
<protein>
    <submittedName>
        <fullName evidence="1">Uncharacterized protein</fullName>
    </submittedName>
</protein>
<evidence type="ECO:0000313" key="2">
    <source>
        <dbReference type="Proteomes" id="UP000225889"/>
    </source>
</evidence>
<organism evidence="1 2">
    <name type="scientific">Pseudobutyrivibrio ruminis</name>
    <dbReference type="NCBI Taxonomy" id="46206"/>
    <lineage>
        <taxon>Bacteria</taxon>
        <taxon>Bacillati</taxon>
        <taxon>Bacillota</taxon>
        <taxon>Clostridia</taxon>
        <taxon>Lachnospirales</taxon>
        <taxon>Lachnospiraceae</taxon>
        <taxon>Pseudobutyrivibrio</taxon>
    </lineage>
</organism>
<accession>A0A2G3DUY9</accession>
<name>A0A2G3DUY9_9FIRM</name>
<comment type="caution">
    <text evidence="1">The sequence shown here is derived from an EMBL/GenBank/DDBJ whole genome shotgun (WGS) entry which is preliminary data.</text>
</comment>
<dbReference type="EMBL" id="PDYF01000011">
    <property type="protein sequence ID" value="PHU34839.1"/>
    <property type="molecule type" value="Genomic_DNA"/>
</dbReference>